<dbReference type="RefSeq" id="WP_163519110.1">
    <property type="nucleotide sequence ID" value="NZ_JTCM02000064.1"/>
</dbReference>
<dbReference type="PANTHER" id="PTHR35586">
    <property type="entry name" value="SLL1691 PROTEIN"/>
    <property type="match status" value="1"/>
</dbReference>
<dbReference type="PANTHER" id="PTHR35586:SF1">
    <property type="entry name" value="SLL1691 PROTEIN"/>
    <property type="match status" value="1"/>
</dbReference>
<keyword evidence="3" id="KW-1185">Reference proteome</keyword>
<sequence length="279" mass="33198">MLSTVLESNGSREGVVDFNQIVRNAELGRRYADKLVKVWLLQGQEIWLLIHVEIQAKSEDTFAERMFSYNLRIFDRFAKPAISLAILCDTSPKWRPNQYSFNYPDTSLNFKFGTVKLLDYQNRWTELEASDNPFATVVMVHLKTQQTTQKNEERKTWKFSLIRRLYELGLQEKDIRNLYRFIDWVMILPEALEAEFWQDFQEFEQERTMSYITTGERIGYKRGQQELVLRLLQRRVGELPEEVTKEVQALSREQLESLGEALLDFTEIDDLLRWLRAHR</sequence>
<dbReference type="AlphaFoldDB" id="A0A846HFV3"/>
<organism evidence="2 3">
    <name type="scientific">Hassallia byssoidea VB512170</name>
    <dbReference type="NCBI Taxonomy" id="1304833"/>
    <lineage>
        <taxon>Bacteria</taxon>
        <taxon>Bacillati</taxon>
        <taxon>Cyanobacteriota</taxon>
        <taxon>Cyanophyceae</taxon>
        <taxon>Nostocales</taxon>
        <taxon>Tolypothrichaceae</taxon>
        <taxon>Hassallia</taxon>
    </lineage>
</organism>
<reference evidence="2 3" key="1">
    <citation type="journal article" date="2015" name="Genome Announc.">
        <title>Draft Genome Sequence of Cyanobacterium Hassallia byssoidea Strain VB512170, Isolated from Monuments in India.</title>
        <authorList>
            <person name="Singh D."/>
            <person name="Chandrababunaidu M.M."/>
            <person name="Panda A."/>
            <person name="Sen D."/>
            <person name="Bhattacharyya S."/>
            <person name="Adhikary S.P."/>
            <person name="Tripathy S."/>
        </authorList>
    </citation>
    <scope>NUCLEOTIDE SEQUENCE [LARGE SCALE GENOMIC DNA]</scope>
    <source>
        <strain evidence="2 3">VB512170</strain>
    </source>
</reference>
<dbReference type="Pfam" id="PF14261">
    <property type="entry name" value="DUF4351"/>
    <property type="match status" value="1"/>
</dbReference>
<dbReference type="EMBL" id="JTCM02000064">
    <property type="protein sequence ID" value="NEU75301.1"/>
    <property type="molecule type" value="Genomic_DNA"/>
</dbReference>
<accession>A0A846HFV3</accession>
<proteinExistence type="predicted"/>
<name>A0A846HFV3_9CYAN</name>
<gene>
    <name evidence="2" type="ORF">PI95_022770</name>
</gene>
<dbReference type="InterPro" id="IPR025587">
    <property type="entry name" value="DUF4351"/>
</dbReference>
<evidence type="ECO:0000313" key="2">
    <source>
        <dbReference type="EMBL" id="NEU75301.1"/>
    </source>
</evidence>
<dbReference type="Proteomes" id="UP000031549">
    <property type="component" value="Unassembled WGS sequence"/>
</dbReference>
<protein>
    <submittedName>
        <fullName evidence="2">DUF4351 domain-containing protein</fullName>
    </submittedName>
</protein>
<feature type="domain" description="DUF4351" evidence="1">
    <location>
        <begin position="219"/>
        <end position="275"/>
    </location>
</feature>
<comment type="caution">
    <text evidence="2">The sequence shown here is derived from an EMBL/GenBank/DDBJ whole genome shotgun (WGS) entry which is preliminary data.</text>
</comment>
<evidence type="ECO:0000259" key="1">
    <source>
        <dbReference type="Pfam" id="PF14261"/>
    </source>
</evidence>
<evidence type="ECO:0000313" key="3">
    <source>
        <dbReference type="Proteomes" id="UP000031549"/>
    </source>
</evidence>